<reference evidence="6" key="2">
    <citation type="submission" date="2025-09" db="UniProtKB">
        <authorList>
            <consortium name="Ensembl"/>
        </authorList>
    </citation>
    <scope>IDENTIFICATION</scope>
</reference>
<evidence type="ECO:0000259" key="5">
    <source>
        <dbReference type="Pfam" id="PF07159"/>
    </source>
</evidence>
<feature type="domain" description="CYRIA/CYRIB Rac1 binding" evidence="5">
    <location>
        <begin position="1"/>
        <end position="40"/>
    </location>
</feature>
<protein>
    <recommendedName>
        <fullName evidence="5">CYRIA/CYRIB Rac1 binding domain-containing protein</fullName>
    </recommendedName>
</protein>
<dbReference type="PANTHER" id="PTHR12422">
    <property type="entry name" value="GH09096P"/>
    <property type="match status" value="1"/>
</dbReference>
<dbReference type="AlphaFoldDB" id="A0A667Y2C9"/>
<keyword evidence="4" id="KW-0449">Lipoprotein</keyword>
<evidence type="ECO:0000313" key="6">
    <source>
        <dbReference type="Ensembl" id="ENSMMDP00005020693.1"/>
    </source>
</evidence>
<evidence type="ECO:0000256" key="2">
    <source>
        <dbReference type="ARBA" id="ARBA00005778"/>
    </source>
</evidence>
<keyword evidence="3" id="KW-0472">Membrane</keyword>
<dbReference type="Pfam" id="PF07159">
    <property type="entry name" value="CYRIA-B_Rac1-bd"/>
    <property type="match status" value="1"/>
</dbReference>
<dbReference type="Ensembl" id="ENSMMDT00005021177.1">
    <property type="protein sequence ID" value="ENSMMDP00005020693.1"/>
    <property type="gene ID" value="ENSMMDG00005010181.1"/>
</dbReference>
<proteinExistence type="inferred from homology"/>
<keyword evidence="7" id="KW-1185">Reference proteome</keyword>
<dbReference type="InterPro" id="IPR009828">
    <property type="entry name" value="CYRIA/CYRIB_Rac1-bd"/>
</dbReference>
<comment type="subcellular location">
    <subcellularLocation>
        <location evidence="1">Membrane</location>
        <topology evidence="1">Lipid-anchor</topology>
    </subcellularLocation>
</comment>
<reference evidence="6" key="1">
    <citation type="submission" date="2025-08" db="UniProtKB">
        <authorList>
            <consortium name="Ensembl"/>
        </authorList>
    </citation>
    <scope>IDENTIFICATION</scope>
</reference>
<dbReference type="GO" id="GO:0030833">
    <property type="term" value="P:regulation of actin filament polymerization"/>
    <property type="evidence" value="ECO:0007669"/>
    <property type="project" value="InterPro"/>
</dbReference>
<dbReference type="GO" id="GO:0016020">
    <property type="term" value="C:membrane"/>
    <property type="evidence" value="ECO:0007669"/>
    <property type="project" value="UniProtKB-SubCell"/>
</dbReference>
<name>A0A667Y2C9_9TELE</name>
<dbReference type="InParanoid" id="A0A667Y2C9"/>
<dbReference type="Proteomes" id="UP000472263">
    <property type="component" value="Unassembled WGS sequence"/>
</dbReference>
<organism evidence="6 7">
    <name type="scientific">Myripristis murdjan</name>
    <name type="common">pinecone soldierfish</name>
    <dbReference type="NCBI Taxonomy" id="586833"/>
    <lineage>
        <taxon>Eukaryota</taxon>
        <taxon>Metazoa</taxon>
        <taxon>Chordata</taxon>
        <taxon>Craniata</taxon>
        <taxon>Vertebrata</taxon>
        <taxon>Euteleostomi</taxon>
        <taxon>Actinopterygii</taxon>
        <taxon>Neopterygii</taxon>
        <taxon>Teleostei</taxon>
        <taxon>Neoteleostei</taxon>
        <taxon>Acanthomorphata</taxon>
        <taxon>Holocentriformes</taxon>
        <taxon>Holocentridae</taxon>
        <taxon>Myripristis</taxon>
    </lineage>
</organism>
<evidence type="ECO:0000256" key="4">
    <source>
        <dbReference type="ARBA" id="ARBA00023288"/>
    </source>
</evidence>
<dbReference type="InterPro" id="IPR039789">
    <property type="entry name" value="CYRI"/>
</dbReference>
<dbReference type="GO" id="GO:0031267">
    <property type="term" value="F:small GTPase binding"/>
    <property type="evidence" value="ECO:0007669"/>
    <property type="project" value="InterPro"/>
</dbReference>
<sequence length="46" mass="5143">MKGCIRVLKEQPASSVEGLLNALRYTTKHLNDESTSKQIKSLLQVN</sequence>
<evidence type="ECO:0000313" key="7">
    <source>
        <dbReference type="Proteomes" id="UP000472263"/>
    </source>
</evidence>
<evidence type="ECO:0000256" key="1">
    <source>
        <dbReference type="ARBA" id="ARBA00004635"/>
    </source>
</evidence>
<comment type="similarity">
    <text evidence="2">Belongs to the CYRI family.</text>
</comment>
<accession>A0A667Y2C9</accession>
<dbReference type="GeneTree" id="ENSGT00390000015159"/>
<evidence type="ECO:0000256" key="3">
    <source>
        <dbReference type="ARBA" id="ARBA00023136"/>
    </source>
</evidence>